<name>A0A437MWV0_9SPHN</name>
<comment type="caution">
    <text evidence="1">The sequence shown here is derived from an EMBL/GenBank/DDBJ whole genome shotgun (WGS) entry which is preliminary data.</text>
</comment>
<dbReference type="EMBL" id="SACO01000031">
    <property type="protein sequence ID" value="RVU02140.1"/>
    <property type="molecule type" value="Genomic_DNA"/>
</dbReference>
<dbReference type="AlphaFoldDB" id="A0A437MWV0"/>
<dbReference type="Proteomes" id="UP000282837">
    <property type="component" value="Unassembled WGS sequence"/>
</dbReference>
<reference evidence="1 2" key="1">
    <citation type="submission" date="2019-01" db="EMBL/GenBank/DDBJ databases">
        <authorList>
            <person name="Chen W.-M."/>
        </authorList>
    </citation>
    <scope>NUCLEOTIDE SEQUENCE [LARGE SCALE GENOMIC DNA]</scope>
    <source>
        <strain evidence="1 2">FSY-9</strain>
    </source>
</reference>
<organism evidence="1 2">
    <name type="scientific">Novosphingobium umbonatum</name>
    <dbReference type="NCBI Taxonomy" id="1908524"/>
    <lineage>
        <taxon>Bacteria</taxon>
        <taxon>Pseudomonadati</taxon>
        <taxon>Pseudomonadota</taxon>
        <taxon>Alphaproteobacteria</taxon>
        <taxon>Sphingomonadales</taxon>
        <taxon>Sphingomonadaceae</taxon>
        <taxon>Novosphingobium</taxon>
    </lineage>
</organism>
<evidence type="ECO:0000313" key="1">
    <source>
        <dbReference type="EMBL" id="RVU02140.1"/>
    </source>
</evidence>
<dbReference type="OrthoDB" id="4467269at2"/>
<gene>
    <name evidence="1" type="ORF">EOE18_18035</name>
</gene>
<accession>A0A437MWV0</accession>
<sequence>MQRFTQEEHSALLGIKGVGPKVIARLEAVGISSLMDLAQRDPQAICAMAAIDAGSTCWRNSPMALRAITAAVEFAQAARQN</sequence>
<dbReference type="Gene3D" id="1.10.150.20">
    <property type="entry name" value="5' to 3' exonuclease, C-terminal subdomain"/>
    <property type="match status" value="1"/>
</dbReference>
<evidence type="ECO:0000313" key="2">
    <source>
        <dbReference type="Proteomes" id="UP000282837"/>
    </source>
</evidence>
<proteinExistence type="predicted"/>
<protein>
    <submittedName>
        <fullName evidence="1">Helix-hairpin-helix domain-containing protein</fullName>
    </submittedName>
</protein>
<keyword evidence="2" id="KW-1185">Reference proteome</keyword>
<dbReference type="Pfam" id="PF14520">
    <property type="entry name" value="HHH_5"/>
    <property type="match status" value="1"/>
</dbReference>